<comment type="caution">
    <text evidence="3">The sequence shown here is derived from an EMBL/GenBank/DDBJ whole genome shotgun (WGS) entry which is preliminary data.</text>
</comment>
<accession>A0A2B4RZ99</accession>
<protein>
    <submittedName>
        <fullName evidence="3">Uncharacterized protein</fullName>
    </submittedName>
</protein>
<dbReference type="Proteomes" id="UP000225706">
    <property type="component" value="Unassembled WGS sequence"/>
</dbReference>
<gene>
    <name evidence="3" type="ORF">AWC38_SpisGene13845</name>
</gene>
<feature type="region of interest" description="Disordered" evidence="2">
    <location>
        <begin position="412"/>
        <end position="437"/>
    </location>
</feature>
<feature type="coiled-coil region" evidence="1">
    <location>
        <begin position="217"/>
        <end position="249"/>
    </location>
</feature>
<dbReference type="EMBL" id="LSMT01000268">
    <property type="protein sequence ID" value="PFX21657.1"/>
    <property type="molecule type" value="Genomic_DNA"/>
</dbReference>
<proteinExistence type="predicted"/>
<evidence type="ECO:0000313" key="4">
    <source>
        <dbReference type="Proteomes" id="UP000225706"/>
    </source>
</evidence>
<evidence type="ECO:0000256" key="1">
    <source>
        <dbReference type="SAM" id="Coils"/>
    </source>
</evidence>
<organism evidence="3 4">
    <name type="scientific">Stylophora pistillata</name>
    <name type="common">Smooth cauliflower coral</name>
    <dbReference type="NCBI Taxonomy" id="50429"/>
    <lineage>
        <taxon>Eukaryota</taxon>
        <taxon>Metazoa</taxon>
        <taxon>Cnidaria</taxon>
        <taxon>Anthozoa</taxon>
        <taxon>Hexacorallia</taxon>
        <taxon>Scleractinia</taxon>
        <taxon>Astrocoeniina</taxon>
        <taxon>Pocilloporidae</taxon>
        <taxon>Stylophora</taxon>
    </lineage>
</organism>
<feature type="region of interest" description="Disordered" evidence="2">
    <location>
        <begin position="312"/>
        <end position="343"/>
    </location>
</feature>
<keyword evidence="4" id="KW-1185">Reference proteome</keyword>
<evidence type="ECO:0000313" key="3">
    <source>
        <dbReference type="EMBL" id="PFX21657.1"/>
    </source>
</evidence>
<feature type="region of interest" description="Disordered" evidence="2">
    <location>
        <begin position="1"/>
        <end position="29"/>
    </location>
</feature>
<name>A0A2B4RZ99_STYPI</name>
<evidence type="ECO:0000256" key="2">
    <source>
        <dbReference type="SAM" id="MobiDB-lite"/>
    </source>
</evidence>
<dbReference type="OrthoDB" id="5985465at2759"/>
<dbReference type="AlphaFoldDB" id="A0A2B4RZ99"/>
<sequence length="461" mass="53552">MSDSAELSKPAIEHDNTTESEGDCSDTDFDPEEIEKEIMGVKSLLRRQCARHKNVATLKSEHRHWLKGEISLPGVSKNLEGADLQETIQMVNKAEEGERARRMSVPFSADVEETELDISVQSGQLSNVHTELLHLFAIHDAKFQMDCERERRNVETSKNKMHEELLSKMARRKATEEFERERARKIKEVREITETVSEVGLAMAETNDRLSYVHADLKNAFKMMRDARATNEENEREKTEDLKEMMLQEIRRRPIKNEKEIMEKERMRRMELYQQQMIDRRGSATDALLEVQEQLLKIFSKLKREKKLRKTEIKQNQEDQKNRMQEELLRKSHQKEVSIQEAHEKTRRITETLSQISDGDEAKAKAIDMLIDVQKQLLDVFSITQAQDVKDRMNHLKTLNCRKNMLREIRGGRIDRENSSGFLPKPHAGAATRKSGRRLSLIGERLQQEVSHGPSPGNCEE</sequence>
<keyword evidence="1" id="KW-0175">Coiled coil</keyword>
<reference evidence="4" key="1">
    <citation type="journal article" date="2017" name="bioRxiv">
        <title>Comparative analysis of the genomes of Stylophora pistillata and Acropora digitifera provides evidence for extensive differences between species of corals.</title>
        <authorList>
            <person name="Voolstra C.R."/>
            <person name="Li Y."/>
            <person name="Liew Y.J."/>
            <person name="Baumgarten S."/>
            <person name="Zoccola D."/>
            <person name="Flot J.-F."/>
            <person name="Tambutte S."/>
            <person name="Allemand D."/>
            <person name="Aranda M."/>
        </authorList>
    </citation>
    <scope>NUCLEOTIDE SEQUENCE [LARGE SCALE GENOMIC DNA]</scope>
</reference>
<feature type="compositionally biased region" description="Acidic residues" evidence="2">
    <location>
        <begin position="18"/>
        <end position="29"/>
    </location>
</feature>